<organism evidence="1 2">
    <name type="scientific">Steinernema carpocapsae</name>
    <name type="common">Entomopathogenic nematode</name>
    <dbReference type="NCBI Taxonomy" id="34508"/>
    <lineage>
        <taxon>Eukaryota</taxon>
        <taxon>Metazoa</taxon>
        <taxon>Ecdysozoa</taxon>
        <taxon>Nematoda</taxon>
        <taxon>Chromadorea</taxon>
        <taxon>Rhabditida</taxon>
        <taxon>Tylenchina</taxon>
        <taxon>Panagrolaimomorpha</taxon>
        <taxon>Strongyloidoidea</taxon>
        <taxon>Steinernematidae</taxon>
        <taxon>Steinernema</taxon>
    </lineage>
</organism>
<keyword evidence="2" id="KW-1185">Reference proteome</keyword>
<dbReference type="EMBL" id="AZBU02000005">
    <property type="protein sequence ID" value="TKR77654.1"/>
    <property type="molecule type" value="Genomic_DNA"/>
</dbReference>
<gene>
    <name evidence="1" type="ORF">L596_018584</name>
</gene>
<evidence type="ECO:0000313" key="1">
    <source>
        <dbReference type="EMBL" id="TKR77654.1"/>
    </source>
</evidence>
<accession>A0A4U5N5K5</accession>
<proteinExistence type="predicted"/>
<name>A0A4U5N5K5_STECR</name>
<comment type="caution">
    <text evidence="1">The sequence shown here is derived from an EMBL/GenBank/DDBJ whole genome shotgun (WGS) entry which is preliminary data.</text>
</comment>
<protein>
    <submittedName>
        <fullName evidence="1">Uncharacterized protein</fullName>
    </submittedName>
</protein>
<dbReference type="AlphaFoldDB" id="A0A4U5N5K5"/>
<reference evidence="1 2" key="1">
    <citation type="journal article" date="2015" name="Genome Biol.">
        <title>Comparative genomics of Steinernema reveals deeply conserved gene regulatory networks.</title>
        <authorList>
            <person name="Dillman A.R."/>
            <person name="Macchietto M."/>
            <person name="Porter C.F."/>
            <person name="Rogers A."/>
            <person name="Williams B."/>
            <person name="Antoshechkin I."/>
            <person name="Lee M.M."/>
            <person name="Goodwin Z."/>
            <person name="Lu X."/>
            <person name="Lewis E.E."/>
            <person name="Goodrich-Blair H."/>
            <person name="Stock S.P."/>
            <person name="Adams B.J."/>
            <person name="Sternberg P.W."/>
            <person name="Mortazavi A."/>
        </authorList>
    </citation>
    <scope>NUCLEOTIDE SEQUENCE [LARGE SCALE GENOMIC DNA]</scope>
    <source>
        <strain evidence="1 2">ALL</strain>
    </source>
</reference>
<evidence type="ECO:0000313" key="2">
    <source>
        <dbReference type="Proteomes" id="UP000298663"/>
    </source>
</evidence>
<sequence>MQQREGEKIVVAWRTKKPERQIFSLALEESNSRIGVSSGFKKPRGAGGPVELLYRSNGLERSRTCGLTNRSNVAL</sequence>
<reference evidence="1 2" key="2">
    <citation type="journal article" date="2019" name="G3 (Bethesda)">
        <title>Hybrid Assembly of the Genome of the Entomopathogenic Nematode Steinernema carpocapsae Identifies the X-Chromosome.</title>
        <authorList>
            <person name="Serra L."/>
            <person name="Macchietto M."/>
            <person name="Macias-Munoz A."/>
            <person name="McGill C.J."/>
            <person name="Rodriguez I.M."/>
            <person name="Rodriguez B."/>
            <person name="Murad R."/>
            <person name="Mortazavi A."/>
        </authorList>
    </citation>
    <scope>NUCLEOTIDE SEQUENCE [LARGE SCALE GENOMIC DNA]</scope>
    <source>
        <strain evidence="1 2">ALL</strain>
    </source>
</reference>
<dbReference type="Proteomes" id="UP000298663">
    <property type="component" value="Unassembled WGS sequence"/>
</dbReference>